<accession>A0ABN2LWG6</accession>
<keyword evidence="1 2" id="KW-0732">Signal</keyword>
<evidence type="ECO:0000256" key="2">
    <source>
        <dbReference type="SAM" id="SignalP"/>
    </source>
</evidence>
<evidence type="ECO:0000313" key="5">
    <source>
        <dbReference type="Proteomes" id="UP001500218"/>
    </source>
</evidence>
<dbReference type="Gene3D" id="2.60.40.1240">
    <property type="match status" value="1"/>
</dbReference>
<feature type="chain" id="PRO_5046571384" description="DUF4352 domain-containing protein" evidence="2">
    <location>
        <begin position="19"/>
        <end position="185"/>
    </location>
</feature>
<evidence type="ECO:0000259" key="3">
    <source>
        <dbReference type="Pfam" id="PF11611"/>
    </source>
</evidence>
<proteinExistence type="predicted"/>
<gene>
    <name evidence="4" type="ORF">GCM10009682_23890</name>
</gene>
<sequence length="185" mass="19054">MRKIVVLGLVTLAAFTIACSSGNGDTKSSVTGGSSQNVESAATEKTTATAKVGQTVTLTNDTLGDKTTVEITVANPKQFAVEPGDFGSKPDHGVFVVFNVTVVCKQGTYSANPFNFKFVAKDGTVSEGALTVNFKPALNATDLSSGQKVAGKIVFDVPKAAISGGKVQVDGVGLDFDKPAAYWAL</sequence>
<keyword evidence="5" id="KW-1185">Reference proteome</keyword>
<comment type="caution">
    <text evidence="4">The sequence shown here is derived from an EMBL/GenBank/DDBJ whole genome shotgun (WGS) entry which is preliminary data.</text>
</comment>
<name>A0ABN2LWG6_9ACTN</name>
<evidence type="ECO:0000256" key="1">
    <source>
        <dbReference type="ARBA" id="ARBA00022729"/>
    </source>
</evidence>
<feature type="domain" description="DUF4352" evidence="3">
    <location>
        <begin position="69"/>
        <end position="161"/>
    </location>
</feature>
<feature type="signal peptide" evidence="2">
    <location>
        <begin position="1"/>
        <end position="18"/>
    </location>
</feature>
<reference evidence="4 5" key="1">
    <citation type="journal article" date="2019" name="Int. J. Syst. Evol. Microbiol.">
        <title>The Global Catalogue of Microorganisms (GCM) 10K type strain sequencing project: providing services to taxonomists for standard genome sequencing and annotation.</title>
        <authorList>
            <consortium name="The Broad Institute Genomics Platform"/>
            <consortium name="The Broad Institute Genome Sequencing Center for Infectious Disease"/>
            <person name="Wu L."/>
            <person name="Ma J."/>
        </authorList>
    </citation>
    <scope>NUCLEOTIDE SEQUENCE [LARGE SCALE GENOMIC DNA]</scope>
    <source>
        <strain evidence="4 5">JCM 13250</strain>
    </source>
</reference>
<organism evidence="4 5">
    <name type="scientific">Luedemannella flava</name>
    <dbReference type="NCBI Taxonomy" id="349316"/>
    <lineage>
        <taxon>Bacteria</taxon>
        <taxon>Bacillati</taxon>
        <taxon>Actinomycetota</taxon>
        <taxon>Actinomycetes</taxon>
        <taxon>Micromonosporales</taxon>
        <taxon>Micromonosporaceae</taxon>
        <taxon>Luedemannella</taxon>
    </lineage>
</organism>
<protein>
    <recommendedName>
        <fullName evidence="3">DUF4352 domain-containing protein</fullName>
    </recommendedName>
</protein>
<dbReference type="SUPFAM" id="SSF81982">
    <property type="entry name" value="Antigen MPT63/MPB63 (immunoprotective extracellular protein)"/>
    <property type="match status" value="1"/>
</dbReference>
<dbReference type="EMBL" id="BAAALT010000059">
    <property type="protein sequence ID" value="GAA1801300.1"/>
    <property type="molecule type" value="Genomic_DNA"/>
</dbReference>
<dbReference type="Proteomes" id="UP001500218">
    <property type="component" value="Unassembled WGS sequence"/>
</dbReference>
<dbReference type="Pfam" id="PF11611">
    <property type="entry name" value="DUF4352"/>
    <property type="match status" value="1"/>
</dbReference>
<evidence type="ECO:0000313" key="4">
    <source>
        <dbReference type="EMBL" id="GAA1801300.1"/>
    </source>
</evidence>
<dbReference type="RefSeq" id="WP_344129505.1">
    <property type="nucleotide sequence ID" value="NZ_BAAALT010000059.1"/>
</dbReference>
<dbReference type="PROSITE" id="PS51257">
    <property type="entry name" value="PROKAR_LIPOPROTEIN"/>
    <property type="match status" value="1"/>
</dbReference>
<dbReference type="InterPro" id="IPR029051">
    <property type="entry name" value="DUF4352"/>
</dbReference>
<dbReference type="InterPro" id="IPR029050">
    <property type="entry name" value="Immunoprotect_excell_Ig-like"/>
</dbReference>